<comment type="caution">
    <text evidence="13">The sequence shown here is derived from an EMBL/GenBank/DDBJ whole genome shotgun (WGS) entry which is preliminary data.</text>
</comment>
<dbReference type="PANTHER" id="PTHR34699:SF2">
    <property type="entry name" value="NON-CANONICAL PURINE NTP PHOSPHATASE_PRRC1 DOMAIN-CONTAINING PROTEIN"/>
    <property type="match status" value="1"/>
</dbReference>
<evidence type="ECO:0000256" key="8">
    <source>
        <dbReference type="ARBA" id="ARBA00023211"/>
    </source>
</evidence>
<dbReference type="GO" id="GO:0046872">
    <property type="term" value="F:metal ion binding"/>
    <property type="evidence" value="ECO:0007669"/>
    <property type="project" value="UniProtKB-KW"/>
</dbReference>
<evidence type="ECO:0000256" key="5">
    <source>
        <dbReference type="ARBA" id="ARBA00022801"/>
    </source>
</evidence>
<comment type="catalytic activity">
    <reaction evidence="11">
        <text>XTP + H2O = XDP + phosphate + H(+)</text>
        <dbReference type="Rhea" id="RHEA:28406"/>
        <dbReference type="ChEBI" id="CHEBI:15377"/>
        <dbReference type="ChEBI" id="CHEBI:15378"/>
        <dbReference type="ChEBI" id="CHEBI:43474"/>
        <dbReference type="ChEBI" id="CHEBI:59884"/>
        <dbReference type="ChEBI" id="CHEBI:61314"/>
        <dbReference type="EC" id="3.6.1.73"/>
    </reaction>
</comment>
<comment type="catalytic activity">
    <reaction evidence="10">
        <text>ITP + H2O = IDP + phosphate + H(+)</text>
        <dbReference type="Rhea" id="RHEA:28330"/>
        <dbReference type="ChEBI" id="CHEBI:15377"/>
        <dbReference type="ChEBI" id="CHEBI:15378"/>
        <dbReference type="ChEBI" id="CHEBI:43474"/>
        <dbReference type="ChEBI" id="CHEBI:58280"/>
        <dbReference type="ChEBI" id="CHEBI:61402"/>
        <dbReference type="EC" id="3.6.1.73"/>
    </reaction>
</comment>
<name>A0A7C1NZG5_UNCC3</name>
<dbReference type="GO" id="GO:0006772">
    <property type="term" value="P:thiamine metabolic process"/>
    <property type="evidence" value="ECO:0007669"/>
    <property type="project" value="TreeGrafter"/>
</dbReference>
<organism evidence="13">
    <name type="scientific">candidate division CPR3 bacterium</name>
    <dbReference type="NCBI Taxonomy" id="2268181"/>
    <lineage>
        <taxon>Bacteria</taxon>
        <taxon>Bacteria division CPR3</taxon>
    </lineage>
</organism>
<proteinExistence type="predicted"/>
<dbReference type="Proteomes" id="UP000885695">
    <property type="component" value="Unassembled WGS sequence"/>
</dbReference>
<evidence type="ECO:0000256" key="4">
    <source>
        <dbReference type="ARBA" id="ARBA00022741"/>
    </source>
</evidence>
<evidence type="ECO:0000256" key="11">
    <source>
        <dbReference type="ARBA" id="ARBA00048781"/>
    </source>
</evidence>
<evidence type="ECO:0000256" key="7">
    <source>
        <dbReference type="ARBA" id="ARBA00023080"/>
    </source>
</evidence>
<evidence type="ECO:0000313" key="13">
    <source>
        <dbReference type="EMBL" id="HEB13527.1"/>
    </source>
</evidence>
<protein>
    <recommendedName>
        <fullName evidence="9">inosine/xanthosine triphosphatase</fullName>
        <ecNumber evidence="9">3.6.1.73</ecNumber>
    </recommendedName>
</protein>
<sequence length="189" mass="20449">MKIIVGSKNELKINAVKEVLTLYPDLFPDTDILGVDSGVDLYGHPITLEETVEGAIDRAKKVLGDCDYSFGLEGGLLKVPLTKSGYMEISVCAVYNGSDISLGLSPAFEWPEDVTKMILSGKADGSQAFKRLGLTKEDKLGAIKGGIAGILTKGRLTREELIKTSVIAALIRLENPEYYNREGDSSHNI</sequence>
<gene>
    <name evidence="13" type="primary">yjjX</name>
    <name evidence="13" type="ORF">ENI13_00945</name>
</gene>
<evidence type="ECO:0000256" key="6">
    <source>
        <dbReference type="ARBA" id="ARBA00022842"/>
    </source>
</evidence>
<dbReference type="Pfam" id="PF01931">
    <property type="entry name" value="NTPase_I-T"/>
    <property type="match status" value="1"/>
</dbReference>
<evidence type="ECO:0000256" key="2">
    <source>
        <dbReference type="ARBA" id="ARBA00001946"/>
    </source>
</evidence>
<dbReference type="EC" id="3.6.1.73" evidence="9"/>
<dbReference type="InterPro" id="IPR026533">
    <property type="entry name" value="NTPase/PRRC1"/>
</dbReference>
<evidence type="ECO:0000256" key="3">
    <source>
        <dbReference type="ARBA" id="ARBA00022723"/>
    </source>
</evidence>
<dbReference type="EMBL" id="DRHL01000050">
    <property type="protein sequence ID" value="HEB13527.1"/>
    <property type="molecule type" value="Genomic_DNA"/>
</dbReference>
<comment type="cofactor">
    <cofactor evidence="1">
        <name>Mn(2+)</name>
        <dbReference type="ChEBI" id="CHEBI:29035"/>
    </cofactor>
</comment>
<keyword evidence="6" id="KW-0460">Magnesium</keyword>
<accession>A0A7C1NZG5</accession>
<dbReference type="GO" id="GO:0103023">
    <property type="term" value="F:ITPase activity"/>
    <property type="evidence" value="ECO:0007669"/>
    <property type="project" value="UniProtKB-EC"/>
</dbReference>
<evidence type="ECO:0000256" key="9">
    <source>
        <dbReference type="ARBA" id="ARBA00038901"/>
    </source>
</evidence>
<dbReference type="GO" id="GO:0000166">
    <property type="term" value="F:nucleotide binding"/>
    <property type="evidence" value="ECO:0007669"/>
    <property type="project" value="UniProtKB-KW"/>
</dbReference>
<dbReference type="GO" id="GO:0009117">
    <property type="term" value="P:nucleotide metabolic process"/>
    <property type="evidence" value="ECO:0007669"/>
    <property type="project" value="UniProtKB-KW"/>
</dbReference>
<comment type="cofactor">
    <cofactor evidence="2">
        <name>Mg(2+)</name>
        <dbReference type="ChEBI" id="CHEBI:18420"/>
    </cofactor>
</comment>
<dbReference type="InterPro" id="IPR050299">
    <property type="entry name" value="YjjX_NTPase"/>
</dbReference>
<feature type="domain" description="Non-canonical purine NTP phosphatase/PRRC1" evidence="12">
    <location>
        <begin position="6"/>
        <end position="172"/>
    </location>
</feature>
<dbReference type="NCBIfam" id="TIGR00258">
    <property type="entry name" value="inosine/xanthosine triphosphatase"/>
    <property type="match status" value="1"/>
</dbReference>
<keyword evidence="5" id="KW-0378">Hydrolase</keyword>
<keyword evidence="3" id="KW-0479">Metal-binding</keyword>
<evidence type="ECO:0000256" key="10">
    <source>
        <dbReference type="ARBA" id="ARBA00048174"/>
    </source>
</evidence>
<keyword evidence="8" id="KW-0464">Manganese</keyword>
<dbReference type="InterPro" id="IPR002786">
    <property type="entry name" value="Non_canon_purine_NTPase"/>
</dbReference>
<keyword evidence="7" id="KW-0546">Nucleotide metabolism</keyword>
<dbReference type="SUPFAM" id="SSF52972">
    <property type="entry name" value="ITPase-like"/>
    <property type="match status" value="1"/>
</dbReference>
<keyword evidence="4" id="KW-0547">Nucleotide-binding</keyword>
<dbReference type="Gene3D" id="3.90.950.10">
    <property type="match status" value="1"/>
</dbReference>
<dbReference type="InterPro" id="IPR029001">
    <property type="entry name" value="ITPase-like_fam"/>
</dbReference>
<evidence type="ECO:0000256" key="1">
    <source>
        <dbReference type="ARBA" id="ARBA00001936"/>
    </source>
</evidence>
<evidence type="ECO:0000259" key="12">
    <source>
        <dbReference type="Pfam" id="PF01931"/>
    </source>
</evidence>
<reference evidence="13" key="1">
    <citation type="journal article" date="2020" name="mSystems">
        <title>Genome- and Community-Level Interaction Insights into Carbon Utilization and Element Cycling Functions of Hydrothermarchaeota in Hydrothermal Sediment.</title>
        <authorList>
            <person name="Zhou Z."/>
            <person name="Liu Y."/>
            <person name="Xu W."/>
            <person name="Pan J."/>
            <person name="Luo Z.H."/>
            <person name="Li M."/>
        </authorList>
    </citation>
    <scope>NUCLEOTIDE SEQUENCE [LARGE SCALE GENOMIC DNA]</scope>
    <source>
        <strain evidence="13">HyVt-369</strain>
    </source>
</reference>
<dbReference type="PANTHER" id="PTHR34699">
    <property type="match status" value="1"/>
</dbReference>
<dbReference type="AlphaFoldDB" id="A0A7C1NZG5"/>